<name>A0A381YPL2_9ZZZZ</name>
<organism evidence="2">
    <name type="scientific">marine metagenome</name>
    <dbReference type="NCBI Taxonomy" id="408172"/>
    <lineage>
        <taxon>unclassified sequences</taxon>
        <taxon>metagenomes</taxon>
        <taxon>ecological metagenomes</taxon>
    </lineage>
</organism>
<evidence type="ECO:0000256" key="1">
    <source>
        <dbReference type="SAM" id="Phobius"/>
    </source>
</evidence>
<sequence>MEGLAYWLFIAALYFLSFLMKKRKQKGARKRLDQEETASDNSDFIETEPETMDDFFDQLKNYGKEFLVEDESDVGDIGYDIEEEKEHVDSKIDIESKETSRAIFDDLSEEKEHVDSKIDIESKETSRAIFDDLSEETLEPIHKEYRIHNKQNQNISFLVSSLLEDNNKVKKAIILKEIFDKPRGLRRSIR</sequence>
<keyword evidence="1" id="KW-0472">Membrane</keyword>
<proteinExistence type="predicted"/>
<feature type="transmembrane region" description="Helical" evidence="1">
    <location>
        <begin position="6"/>
        <end position="21"/>
    </location>
</feature>
<keyword evidence="1" id="KW-1133">Transmembrane helix</keyword>
<evidence type="ECO:0000313" key="2">
    <source>
        <dbReference type="EMBL" id="SVA78473.1"/>
    </source>
</evidence>
<accession>A0A381YPL2</accession>
<gene>
    <name evidence="2" type="ORF">METZ01_LOCUS131327</name>
</gene>
<keyword evidence="1" id="KW-0812">Transmembrane</keyword>
<dbReference type="AlphaFoldDB" id="A0A381YPL2"/>
<reference evidence="2" key="1">
    <citation type="submission" date="2018-05" db="EMBL/GenBank/DDBJ databases">
        <authorList>
            <person name="Lanie J.A."/>
            <person name="Ng W.-L."/>
            <person name="Kazmierczak K.M."/>
            <person name="Andrzejewski T.M."/>
            <person name="Davidsen T.M."/>
            <person name="Wayne K.J."/>
            <person name="Tettelin H."/>
            <person name="Glass J.I."/>
            <person name="Rusch D."/>
            <person name="Podicherti R."/>
            <person name="Tsui H.-C.T."/>
            <person name="Winkler M.E."/>
        </authorList>
    </citation>
    <scope>NUCLEOTIDE SEQUENCE</scope>
</reference>
<protein>
    <submittedName>
        <fullName evidence="2">Uncharacterized protein</fullName>
    </submittedName>
</protein>
<dbReference type="EMBL" id="UINC01018640">
    <property type="protein sequence ID" value="SVA78473.1"/>
    <property type="molecule type" value="Genomic_DNA"/>
</dbReference>